<evidence type="ECO:0000313" key="2">
    <source>
        <dbReference type="EMBL" id="EGO23797.1"/>
    </source>
</evidence>
<feature type="transmembrane region" description="Helical" evidence="1">
    <location>
        <begin position="36"/>
        <end position="58"/>
    </location>
</feature>
<dbReference type="Proteomes" id="UP000008064">
    <property type="component" value="Unassembled WGS sequence"/>
</dbReference>
<dbReference type="RefSeq" id="XP_007319559.1">
    <property type="nucleotide sequence ID" value="XM_007319497.1"/>
</dbReference>
<keyword evidence="1" id="KW-1133">Transmembrane helix</keyword>
<feature type="transmembrane region" description="Helical" evidence="1">
    <location>
        <begin position="125"/>
        <end position="147"/>
    </location>
</feature>
<dbReference type="EMBL" id="GL945435">
    <property type="protein sequence ID" value="EGO23797.1"/>
    <property type="molecule type" value="Genomic_DNA"/>
</dbReference>
<dbReference type="OrthoDB" id="3232296at2759"/>
<gene>
    <name evidence="2" type="ORF">SERLADRAFT_470150</name>
</gene>
<protein>
    <submittedName>
        <fullName evidence="2">Uncharacterized protein</fullName>
    </submittedName>
</protein>
<dbReference type="HOGENOM" id="CLU_1120690_0_0_1"/>
<dbReference type="GeneID" id="18819716"/>
<proteinExistence type="predicted"/>
<evidence type="ECO:0000256" key="1">
    <source>
        <dbReference type="SAM" id="Phobius"/>
    </source>
</evidence>
<reference evidence="2" key="1">
    <citation type="submission" date="2011-04" db="EMBL/GenBank/DDBJ databases">
        <title>Evolution of plant cell wall degrading machinery underlies the functional diversity of forest fungi.</title>
        <authorList>
            <consortium name="US DOE Joint Genome Institute (JGI-PGF)"/>
            <person name="Eastwood D.C."/>
            <person name="Floudas D."/>
            <person name="Binder M."/>
            <person name="Majcherczyk A."/>
            <person name="Schneider P."/>
            <person name="Aerts A."/>
            <person name="Asiegbu F.O."/>
            <person name="Baker S.E."/>
            <person name="Barry K."/>
            <person name="Bendiksby M."/>
            <person name="Blumentritt M."/>
            <person name="Coutinho P.M."/>
            <person name="Cullen D."/>
            <person name="Cullen D."/>
            <person name="Gathman A."/>
            <person name="Goodell B."/>
            <person name="Henrissat B."/>
            <person name="Ihrmark K."/>
            <person name="Kauserud H."/>
            <person name="Kohler A."/>
            <person name="LaButti K."/>
            <person name="Lapidus A."/>
            <person name="Lavin J.L."/>
            <person name="Lee Y.-H."/>
            <person name="Lindquist E."/>
            <person name="Lilly W."/>
            <person name="Lucas S."/>
            <person name="Morin E."/>
            <person name="Murat C."/>
            <person name="Oguiza J.A."/>
            <person name="Park J."/>
            <person name="Pisabarro A.G."/>
            <person name="Riley R."/>
            <person name="Rosling A."/>
            <person name="Salamov A."/>
            <person name="Schmidt O."/>
            <person name="Schmutz J."/>
            <person name="Skrede I."/>
            <person name="Stenlid J."/>
            <person name="Wiebenga A."/>
            <person name="Xie X."/>
            <person name="Kues U."/>
            <person name="Hibbett D.S."/>
            <person name="Hoffmeister D."/>
            <person name="Hogberg N."/>
            <person name="Martin F."/>
            <person name="Grigoriev I.V."/>
            <person name="Watkinson S.C."/>
        </authorList>
    </citation>
    <scope>NUCLEOTIDE SEQUENCE</scope>
    <source>
        <strain evidence="2">S7.9</strain>
    </source>
</reference>
<dbReference type="KEGG" id="sla:SERLADRAFT_470150"/>
<accession>F8NYX6</accession>
<sequence length="248" mass="27961">MWAVSILMLVYHIWDCINPNMAATTSKSVEAIKSTILFVAPYLTLTVFTISAAFLSILHPTRVNRDRLFFYCSLDYSPFSDAMLGFVIVTCLAILAIKARLAVILYRNWRGIRHAGYASNIDVQLIFRVLVFGVYVCLGLIVSLLSISNAMSAFPNMFAATIGIVISLLFGTQHDVLHAWFYWVPVRIHFEKKTIYFTRNWSPNFEIIKPSVDTSKPLPAIPDKVLVIGRSNEHGLRLDSERAIQSIA</sequence>
<keyword evidence="1" id="KW-0472">Membrane</keyword>
<keyword evidence="1" id="KW-0812">Transmembrane</keyword>
<organism>
    <name type="scientific">Serpula lacrymans var. lacrymans (strain S7.9)</name>
    <name type="common">Dry rot fungus</name>
    <dbReference type="NCBI Taxonomy" id="578457"/>
    <lineage>
        <taxon>Eukaryota</taxon>
        <taxon>Fungi</taxon>
        <taxon>Dikarya</taxon>
        <taxon>Basidiomycota</taxon>
        <taxon>Agaricomycotina</taxon>
        <taxon>Agaricomycetes</taxon>
        <taxon>Agaricomycetidae</taxon>
        <taxon>Boletales</taxon>
        <taxon>Coniophorineae</taxon>
        <taxon>Serpulaceae</taxon>
        <taxon>Serpula</taxon>
    </lineage>
</organism>
<dbReference type="AlphaFoldDB" id="F8NYX6"/>
<feature type="transmembrane region" description="Helical" evidence="1">
    <location>
        <begin position="83"/>
        <end position="105"/>
    </location>
</feature>
<name>F8NYX6_SERL9</name>